<proteinExistence type="predicted"/>
<evidence type="ECO:0000313" key="3">
    <source>
        <dbReference type="Ensembl" id="ENSEBUP00000000406.1"/>
    </source>
</evidence>
<dbReference type="Gene3D" id="1.10.418.10">
    <property type="entry name" value="Calponin-like domain"/>
    <property type="match status" value="1"/>
</dbReference>
<name>A0A8C4N3N8_EPTBU</name>
<dbReference type="InterPro" id="IPR050606">
    <property type="entry name" value="Calponin-like"/>
</dbReference>
<dbReference type="InterPro" id="IPR036872">
    <property type="entry name" value="CH_dom_sf"/>
</dbReference>
<dbReference type="AlphaFoldDB" id="A0A8C4N3N8"/>
<accession>A0A8C4N3N8</accession>
<evidence type="ECO:0000313" key="4">
    <source>
        <dbReference type="Proteomes" id="UP000694388"/>
    </source>
</evidence>
<reference evidence="3" key="2">
    <citation type="submission" date="2025-09" db="UniProtKB">
        <authorList>
            <consortium name="Ensembl"/>
        </authorList>
    </citation>
    <scope>IDENTIFICATION</scope>
</reference>
<dbReference type="PANTHER" id="PTHR47385:SF14">
    <property type="entry name" value="TRANSGELIN"/>
    <property type="match status" value="1"/>
</dbReference>
<dbReference type="GO" id="GO:0007015">
    <property type="term" value="P:actin filament organization"/>
    <property type="evidence" value="ECO:0007669"/>
    <property type="project" value="TreeGrafter"/>
</dbReference>
<dbReference type="GO" id="GO:0051015">
    <property type="term" value="F:actin filament binding"/>
    <property type="evidence" value="ECO:0007669"/>
    <property type="project" value="TreeGrafter"/>
</dbReference>
<dbReference type="Ensembl" id="ENSEBUT00000000702.1">
    <property type="protein sequence ID" value="ENSEBUP00000000406.1"/>
    <property type="gene ID" value="ENSEBUG00000000576.1"/>
</dbReference>
<evidence type="ECO:0000256" key="1">
    <source>
        <dbReference type="SAM" id="MobiDB-lite"/>
    </source>
</evidence>
<dbReference type="GO" id="GO:0015629">
    <property type="term" value="C:actin cytoskeleton"/>
    <property type="evidence" value="ECO:0007669"/>
    <property type="project" value="TreeGrafter"/>
</dbReference>
<dbReference type="InterPro" id="IPR001715">
    <property type="entry name" value="CH_dom"/>
</dbReference>
<dbReference type="Proteomes" id="UP000694388">
    <property type="component" value="Unplaced"/>
</dbReference>
<organism evidence="3 4">
    <name type="scientific">Eptatretus burgeri</name>
    <name type="common">Inshore hagfish</name>
    <dbReference type="NCBI Taxonomy" id="7764"/>
    <lineage>
        <taxon>Eukaryota</taxon>
        <taxon>Metazoa</taxon>
        <taxon>Chordata</taxon>
        <taxon>Craniata</taxon>
        <taxon>Vertebrata</taxon>
        <taxon>Cyclostomata</taxon>
        <taxon>Myxini</taxon>
        <taxon>Myxiniformes</taxon>
        <taxon>Myxinidae</taxon>
        <taxon>Eptatretinae</taxon>
        <taxon>Eptatretus</taxon>
    </lineage>
</organism>
<dbReference type="Pfam" id="PF00307">
    <property type="entry name" value="CH"/>
    <property type="match status" value="1"/>
</dbReference>
<feature type="domain" description="Calponin-homology (CH)" evidence="2">
    <location>
        <begin position="426"/>
        <end position="538"/>
    </location>
</feature>
<evidence type="ECO:0000259" key="2">
    <source>
        <dbReference type="PROSITE" id="PS50021"/>
    </source>
</evidence>
<keyword evidence="4" id="KW-1185">Reference proteome</keyword>
<feature type="region of interest" description="Disordered" evidence="1">
    <location>
        <begin position="259"/>
        <end position="278"/>
    </location>
</feature>
<sequence length="549" mass="60610">MWVLGHYNISIVFQPSDEESLSTGANVMRETRRREHAPFCNGLAEEVDYIENFACDDDDDDDVVTPKAEEESGLSTKFMAYIEHRISLDRKDESTSVQGVGRTGLKEEQSSVSALEVAGQPAPLVISETVTHPQRDRHLVTHSASFSEADARRQHISHDVRDPGHSSSLAVNSRWRRRSLGDVASDQLDGVISATGQEVGLHATLEFQHKREQILLERTRHKAQFARFCYAEEWSRPCSVQKDGDAVKCELITSGGVHQSEFVSQPPGREPRHTDDSSLLLSTADASPVADSSLSKQDFCTPSKEEEKFPDHIGDSPGGNPFGLKLRSDLSTLLQSTTCMRRARILDRQLSDSHFPADDCDTNDISALVVDQKPQVGPPKPHSFLFHSSFTTNEGPSAFAAPPGGLDGRDPTFTVKRKHMQAREEMELIEQLKKNIESRLKTLLPGDPVNLGSALMDGVVLCHLINQIRPRSVPSIHVPSPAVPKLTMAKCRRNVENFLEACKKLGVAQDQLCLPQHILEEKGLLRVALTVQSLVELVTSGKNHHSAAV</sequence>
<dbReference type="SMART" id="SM00033">
    <property type="entry name" value="CH"/>
    <property type="match status" value="1"/>
</dbReference>
<dbReference type="SUPFAM" id="SSF47576">
    <property type="entry name" value="Calponin-homology domain, CH-domain"/>
    <property type="match status" value="1"/>
</dbReference>
<dbReference type="GeneTree" id="ENSGT00940000166255"/>
<protein>
    <recommendedName>
        <fullName evidence="2">Calponin-homology (CH) domain-containing protein</fullName>
    </recommendedName>
</protein>
<dbReference type="CDD" id="cd21205">
    <property type="entry name" value="CH_LRCH"/>
    <property type="match status" value="1"/>
</dbReference>
<dbReference type="PANTHER" id="PTHR47385">
    <property type="entry name" value="CALPONIN"/>
    <property type="match status" value="1"/>
</dbReference>
<reference evidence="3" key="1">
    <citation type="submission" date="2025-08" db="UniProtKB">
        <authorList>
            <consortium name="Ensembl"/>
        </authorList>
    </citation>
    <scope>IDENTIFICATION</scope>
</reference>
<dbReference type="PROSITE" id="PS50021">
    <property type="entry name" value="CH"/>
    <property type="match status" value="1"/>
</dbReference>